<organism evidence="11 12">
    <name type="scientific">Potamilus streckersoni</name>
    <dbReference type="NCBI Taxonomy" id="2493646"/>
    <lineage>
        <taxon>Eukaryota</taxon>
        <taxon>Metazoa</taxon>
        <taxon>Spiralia</taxon>
        <taxon>Lophotrochozoa</taxon>
        <taxon>Mollusca</taxon>
        <taxon>Bivalvia</taxon>
        <taxon>Autobranchia</taxon>
        <taxon>Heteroconchia</taxon>
        <taxon>Palaeoheterodonta</taxon>
        <taxon>Unionida</taxon>
        <taxon>Unionoidea</taxon>
        <taxon>Unionidae</taxon>
        <taxon>Ambleminae</taxon>
        <taxon>Lampsilini</taxon>
        <taxon>Potamilus</taxon>
    </lineage>
</organism>
<dbReference type="SUPFAM" id="SSF48464">
    <property type="entry name" value="ENTH/VHS domain"/>
    <property type="match status" value="1"/>
</dbReference>
<dbReference type="CDD" id="cd21388">
    <property type="entry name" value="GAT_STAM"/>
    <property type="match status" value="1"/>
</dbReference>
<comment type="similarity">
    <text evidence="2">Belongs to the STAM family.</text>
</comment>
<dbReference type="PROSITE" id="PS50002">
    <property type="entry name" value="SH3"/>
    <property type="match status" value="1"/>
</dbReference>
<proteinExistence type="inferred from homology"/>
<evidence type="ECO:0000256" key="5">
    <source>
        <dbReference type="ARBA" id="ARBA00022753"/>
    </source>
</evidence>
<dbReference type="SMART" id="SM00326">
    <property type="entry name" value="SH3"/>
    <property type="match status" value="1"/>
</dbReference>
<evidence type="ECO:0000256" key="1">
    <source>
        <dbReference type="ARBA" id="ARBA00004177"/>
    </source>
</evidence>
<dbReference type="AlphaFoldDB" id="A0AAE0SB16"/>
<dbReference type="Proteomes" id="UP001195483">
    <property type="component" value="Unassembled WGS sequence"/>
</dbReference>
<dbReference type="Gene3D" id="1.25.40.90">
    <property type="match status" value="1"/>
</dbReference>
<dbReference type="EMBL" id="JAEAOA010000183">
    <property type="protein sequence ID" value="KAK3588591.1"/>
    <property type="molecule type" value="Genomic_DNA"/>
</dbReference>
<dbReference type="InterPro" id="IPR001452">
    <property type="entry name" value="SH3_domain"/>
</dbReference>
<feature type="region of interest" description="Disordered" evidence="8">
    <location>
        <begin position="426"/>
        <end position="453"/>
    </location>
</feature>
<evidence type="ECO:0008006" key="13">
    <source>
        <dbReference type="Google" id="ProtNLM"/>
    </source>
</evidence>
<evidence type="ECO:0000256" key="2">
    <source>
        <dbReference type="ARBA" id="ARBA00009666"/>
    </source>
</evidence>
<accession>A0AAE0SB16</accession>
<evidence type="ECO:0000313" key="12">
    <source>
        <dbReference type="Proteomes" id="UP001195483"/>
    </source>
</evidence>
<dbReference type="PROSITE" id="PS50179">
    <property type="entry name" value="VHS"/>
    <property type="match status" value="1"/>
</dbReference>
<evidence type="ECO:0000256" key="4">
    <source>
        <dbReference type="ARBA" id="ARBA00022448"/>
    </source>
</evidence>
<gene>
    <name evidence="11" type="ORF">CHS0354_001916</name>
</gene>
<feature type="domain" description="SH3" evidence="9">
    <location>
        <begin position="216"/>
        <end position="275"/>
    </location>
</feature>
<comment type="subcellular location">
    <subcellularLocation>
        <location evidence="1">Endosome</location>
    </subcellularLocation>
</comment>
<comment type="caution">
    <text evidence="11">The sequence shown here is derived from an EMBL/GenBank/DDBJ whole genome shotgun (WGS) entry which is preliminary data.</text>
</comment>
<dbReference type="SMART" id="SM00726">
    <property type="entry name" value="UIM"/>
    <property type="match status" value="1"/>
</dbReference>
<evidence type="ECO:0000259" key="10">
    <source>
        <dbReference type="PROSITE" id="PS50179"/>
    </source>
</evidence>
<dbReference type="GO" id="GO:0035091">
    <property type="term" value="F:phosphatidylinositol binding"/>
    <property type="evidence" value="ECO:0007669"/>
    <property type="project" value="InterPro"/>
</dbReference>
<sequence length="541" mass="60423">MPLFTSTTPFDADVEKATSEMNTTENWALILEICDKVQRTTNGARDCLRSVIKRLNHKVPYVAMQALTLLDACISNCGREFHLEVCSRDFVSECRTLIGQKAHPKVAQRLRFLIKKWAEMKDFKDDPAMNILPSFYESLKKENYDFNDPDAPVKKTTTLSKDPNVVQTQQEEDDIAKAIALSLHEAEKSTSVKTTSLYPTGLTSMPASSVSSSKPKEVRKVRALYDFEAAEDNELTFKAGDFISVLDDSDANWWKGFNSRGEGLFPANFVTADLSVEPEEAHPKKVTFSDEVQVKVSVETSPEEVEIDESKIDNVLQMIQNADPTGEIHPDTTEMLQLEEQCKVMGPLIDAELEKIDRKHASLCELNKKVMDALQMYHNLMKETPLPYGYKSQMTFNPQMGMGIQQQPMMNQQPMYNGQQQYMMPGQGQGQIPSVSQGQGAMMPPPSIQQGPQQPQVQQMYSGSNQNVTNNIPGPSGYLSHIPQNPSVSQTMPPLSQNMLSQSSSHSIPVTSLPSDYGAYSMTIGGQQPMYQPQMQQQPLL</sequence>
<dbReference type="SUPFAM" id="SSF50044">
    <property type="entry name" value="SH3-domain"/>
    <property type="match status" value="1"/>
</dbReference>
<reference evidence="11" key="2">
    <citation type="journal article" date="2021" name="Genome Biol. Evol.">
        <title>Developing a high-quality reference genome for a parasitic bivalve with doubly uniparental inheritance (Bivalvia: Unionida).</title>
        <authorList>
            <person name="Smith C.H."/>
        </authorList>
    </citation>
    <scope>NUCLEOTIDE SEQUENCE</scope>
    <source>
        <strain evidence="11">CHS0354</strain>
        <tissue evidence="11">Mantle</tissue>
    </source>
</reference>
<dbReference type="CDD" id="cd11820">
    <property type="entry name" value="SH3_STAM"/>
    <property type="match status" value="1"/>
</dbReference>
<dbReference type="GO" id="GO:0043328">
    <property type="term" value="P:protein transport to vacuole involved in ubiquitin-dependent protein catabolic process via the multivesicular body sorting pathway"/>
    <property type="evidence" value="ECO:0007669"/>
    <property type="project" value="TreeGrafter"/>
</dbReference>
<evidence type="ECO:0000256" key="6">
    <source>
        <dbReference type="ARBA" id="ARBA00022927"/>
    </source>
</evidence>
<dbReference type="CDD" id="cd03568">
    <property type="entry name" value="VHS_STAM"/>
    <property type="match status" value="1"/>
</dbReference>
<evidence type="ECO:0000313" key="11">
    <source>
        <dbReference type="EMBL" id="KAK3588591.1"/>
    </source>
</evidence>
<dbReference type="Pfam" id="PF00790">
    <property type="entry name" value="VHS"/>
    <property type="match status" value="1"/>
</dbReference>
<dbReference type="PANTHER" id="PTHR45929">
    <property type="entry name" value="JAK PATHWAY SIGNAL TRANSDUCTION ADAPTOR MOLECULE"/>
    <property type="match status" value="1"/>
</dbReference>
<keyword evidence="12" id="KW-1185">Reference proteome</keyword>
<dbReference type="InterPro" id="IPR036028">
    <property type="entry name" value="SH3-like_dom_sf"/>
</dbReference>
<keyword evidence="3 7" id="KW-0728">SH3 domain</keyword>
<dbReference type="Gene3D" id="2.30.30.40">
    <property type="entry name" value="SH3 Domains"/>
    <property type="match status" value="1"/>
</dbReference>
<keyword evidence="6" id="KW-0653">Protein transport</keyword>
<evidence type="ECO:0000256" key="3">
    <source>
        <dbReference type="ARBA" id="ARBA00022443"/>
    </source>
</evidence>
<dbReference type="PRINTS" id="PR00452">
    <property type="entry name" value="SH3DOMAIN"/>
</dbReference>
<dbReference type="PROSITE" id="PS50330">
    <property type="entry name" value="UIM"/>
    <property type="match status" value="1"/>
</dbReference>
<dbReference type="InterPro" id="IPR008942">
    <property type="entry name" value="ENTH_VHS"/>
</dbReference>
<dbReference type="InterPro" id="IPR003903">
    <property type="entry name" value="UIM_dom"/>
</dbReference>
<protein>
    <recommendedName>
        <fullName evidence="13">Signal transducing adapter molecule 1</fullName>
    </recommendedName>
</protein>
<feature type="domain" description="VHS" evidence="10">
    <location>
        <begin position="17"/>
        <end position="147"/>
    </location>
</feature>
<dbReference type="PANTHER" id="PTHR45929:SF3">
    <property type="entry name" value="JAK PATHWAY SIGNAL TRANSDUCTION ADAPTOR MOLECULE"/>
    <property type="match status" value="1"/>
</dbReference>
<dbReference type="GO" id="GO:0043130">
    <property type="term" value="F:ubiquitin binding"/>
    <property type="evidence" value="ECO:0007669"/>
    <property type="project" value="InterPro"/>
</dbReference>
<dbReference type="Pfam" id="PF00018">
    <property type="entry name" value="SH3_1"/>
    <property type="match status" value="1"/>
</dbReference>
<evidence type="ECO:0000256" key="8">
    <source>
        <dbReference type="SAM" id="MobiDB-lite"/>
    </source>
</evidence>
<name>A0AAE0SB16_9BIVA</name>
<dbReference type="SMART" id="SM00288">
    <property type="entry name" value="VHS"/>
    <property type="match status" value="1"/>
</dbReference>
<dbReference type="GO" id="GO:0033565">
    <property type="term" value="C:ESCRT-0 complex"/>
    <property type="evidence" value="ECO:0007669"/>
    <property type="project" value="TreeGrafter"/>
</dbReference>
<dbReference type="InterPro" id="IPR050670">
    <property type="entry name" value="STAM"/>
</dbReference>
<evidence type="ECO:0000256" key="7">
    <source>
        <dbReference type="PROSITE-ProRule" id="PRU00192"/>
    </source>
</evidence>
<reference evidence="11" key="3">
    <citation type="submission" date="2023-05" db="EMBL/GenBank/DDBJ databases">
        <authorList>
            <person name="Smith C.H."/>
        </authorList>
    </citation>
    <scope>NUCLEOTIDE SEQUENCE</scope>
    <source>
        <strain evidence="11">CHS0354</strain>
        <tissue evidence="11">Mantle</tissue>
    </source>
</reference>
<dbReference type="FunFam" id="1.25.40.90:FF:000009">
    <property type="entry name" value="Putative signal transducing adapter molecule 1"/>
    <property type="match status" value="1"/>
</dbReference>
<evidence type="ECO:0000259" key="9">
    <source>
        <dbReference type="PROSITE" id="PS50002"/>
    </source>
</evidence>
<keyword evidence="5" id="KW-0967">Endosome</keyword>
<reference evidence="11" key="1">
    <citation type="journal article" date="2021" name="Genome Biol. Evol.">
        <title>A High-Quality Reference Genome for a Parasitic Bivalve with Doubly Uniparental Inheritance (Bivalvia: Unionida).</title>
        <authorList>
            <person name="Smith C.H."/>
        </authorList>
    </citation>
    <scope>NUCLEOTIDE SEQUENCE</scope>
    <source>
        <strain evidence="11">CHS0354</strain>
    </source>
</reference>
<dbReference type="Pfam" id="PF02809">
    <property type="entry name" value="UIM"/>
    <property type="match status" value="1"/>
</dbReference>
<keyword evidence="4" id="KW-0813">Transport</keyword>
<dbReference type="InterPro" id="IPR002014">
    <property type="entry name" value="VHS_dom"/>
</dbReference>
<dbReference type="Gene3D" id="1.20.5.1940">
    <property type="match status" value="1"/>
</dbReference>